<dbReference type="FunFam" id="1.25.40.420:FF:000001">
    <property type="entry name" value="Kelch-like family member 12"/>
    <property type="match status" value="1"/>
</dbReference>
<comment type="caution">
    <text evidence="5">The sequence shown here is derived from an EMBL/GenBank/DDBJ whole genome shotgun (WGS) entry which is preliminary data.</text>
</comment>
<evidence type="ECO:0000313" key="6">
    <source>
        <dbReference type="Proteomes" id="UP001634394"/>
    </source>
</evidence>
<dbReference type="InterPro" id="IPR011333">
    <property type="entry name" value="SKP1/BTB/POZ_sf"/>
</dbReference>
<dbReference type="Gene3D" id="2.120.10.80">
    <property type="entry name" value="Kelch-type beta propeller"/>
    <property type="match status" value="1"/>
</dbReference>
<accession>A0ABD3WWZ1</accession>
<keyword evidence="2" id="KW-0677">Repeat</keyword>
<dbReference type="PANTHER" id="PTHR24412">
    <property type="entry name" value="KELCH PROTEIN"/>
    <property type="match status" value="1"/>
</dbReference>
<dbReference type="SUPFAM" id="SSF54695">
    <property type="entry name" value="POZ domain"/>
    <property type="match status" value="1"/>
</dbReference>
<dbReference type="Gene3D" id="3.30.710.10">
    <property type="entry name" value="Potassium Channel Kv1.1, Chain A"/>
    <property type="match status" value="1"/>
</dbReference>
<dbReference type="PROSITE" id="PS50097">
    <property type="entry name" value="BTB"/>
    <property type="match status" value="1"/>
</dbReference>
<dbReference type="PANTHER" id="PTHR24412:SF441">
    <property type="entry name" value="KELCH-LIKE PROTEIN 28"/>
    <property type="match status" value="1"/>
</dbReference>
<evidence type="ECO:0000256" key="2">
    <source>
        <dbReference type="ARBA" id="ARBA00022737"/>
    </source>
</evidence>
<dbReference type="Proteomes" id="UP001634394">
    <property type="component" value="Unassembled WGS sequence"/>
</dbReference>
<dbReference type="PIRSF" id="PIRSF037037">
    <property type="entry name" value="Kelch-like_protein_gigaxonin"/>
    <property type="match status" value="1"/>
</dbReference>
<dbReference type="SMART" id="SM00875">
    <property type="entry name" value="BACK"/>
    <property type="match status" value="1"/>
</dbReference>
<dbReference type="InterPro" id="IPR017096">
    <property type="entry name" value="BTB-kelch_protein"/>
</dbReference>
<evidence type="ECO:0000259" key="4">
    <source>
        <dbReference type="PROSITE" id="PS50097"/>
    </source>
</evidence>
<dbReference type="SUPFAM" id="SSF117281">
    <property type="entry name" value="Kelch motif"/>
    <property type="match status" value="1"/>
</dbReference>
<proteinExistence type="predicted"/>
<dbReference type="AlphaFoldDB" id="A0ABD3WWZ1"/>
<gene>
    <name evidence="5" type="ORF">ACJMK2_034888</name>
</gene>
<evidence type="ECO:0000313" key="5">
    <source>
        <dbReference type="EMBL" id="KAL3877138.1"/>
    </source>
</evidence>
<keyword evidence="6" id="KW-1185">Reference proteome</keyword>
<dbReference type="Gene3D" id="1.25.40.420">
    <property type="match status" value="1"/>
</dbReference>
<dbReference type="InterPro" id="IPR006652">
    <property type="entry name" value="Kelch_1"/>
</dbReference>
<name>A0ABD3WWZ1_SINWO</name>
<protein>
    <recommendedName>
        <fullName evidence="4">BTB domain-containing protein</fullName>
    </recommendedName>
</protein>
<sequence length="604" mass="68338">MASEVKEEGKEGTEERKEGMHRGLSESHMKKLTDGLERLYLNKAHTDVKIHVEDQVFEGHRSVLSAVSPYFDAMFSSGMRECERGEITFKDMDSRIFQLILDFMYTGKDVVREDNVEQLLHASTLLQIDTLREKCEAILLGQLDAENCVDIWKLAIYNCCYELRSKAFRVILDNFLEICKCSEFLSLDFNELLEIIKDDGLNVSDEDKVSNAVLEWLKFDSEKRKAYAGRLIKHLRLGHMSMERLSYLKSADSPVGDDITVREAVDEAERFKLFTGRQQEASSVLAYSRRAFKMEEVFVIIAGSVTITPPYKRRKDVFAFSFAQFKWFTLASLPYDPGIEFSACAHGNDIYVTGGGCVMNSCLYYHSNRNKWKIVGSLCTGRRRHVTVAFTQALYVLGGYDHCLEEGKRMIPTVEKYNIVEDKWEKVGALQVPVSSLSAAVCGEKIILFGGEMNHRCDTNLIQCFDTVTNTCCKMGNLPIIAKLTKSVVSGGRIFIVFFNGSIIEFHVNGPCKMAGTIKDFRKIHYGVTQYRGDVYVFGGENEDSSLSGEIILYNIGTNLCEKLSCKIPSARVIDSAVKIAIHRRFLQTEKTSDDETYSSSETD</sequence>
<feature type="domain" description="BTB" evidence="4">
    <location>
        <begin position="46"/>
        <end position="113"/>
    </location>
</feature>
<dbReference type="Pfam" id="PF01344">
    <property type="entry name" value="Kelch_1"/>
    <property type="match status" value="2"/>
</dbReference>
<dbReference type="Pfam" id="PF00651">
    <property type="entry name" value="BTB"/>
    <property type="match status" value="1"/>
</dbReference>
<dbReference type="Pfam" id="PF07707">
    <property type="entry name" value="BACK"/>
    <property type="match status" value="1"/>
</dbReference>
<evidence type="ECO:0000256" key="1">
    <source>
        <dbReference type="ARBA" id="ARBA00022441"/>
    </source>
</evidence>
<feature type="region of interest" description="Disordered" evidence="3">
    <location>
        <begin position="1"/>
        <end position="27"/>
    </location>
</feature>
<reference evidence="5 6" key="1">
    <citation type="submission" date="2024-11" db="EMBL/GenBank/DDBJ databases">
        <title>Chromosome-level genome assembly of the freshwater bivalve Anodonta woodiana.</title>
        <authorList>
            <person name="Chen X."/>
        </authorList>
    </citation>
    <scope>NUCLEOTIDE SEQUENCE [LARGE SCALE GENOMIC DNA]</scope>
    <source>
        <strain evidence="5">MN2024</strain>
        <tissue evidence="5">Gills</tissue>
    </source>
</reference>
<dbReference type="EMBL" id="JBJQND010000005">
    <property type="protein sequence ID" value="KAL3877138.1"/>
    <property type="molecule type" value="Genomic_DNA"/>
</dbReference>
<organism evidence="5 6">
    <name type="scientific">Sinanodonta woodiana</name>
    <name type="common">Chinese pond mussel</name>
    <name type="synonym">Anodonta woodiana</name>
    <dbReference type="NCBI Taxonomy" id="1069815"/>
    <lineage>
        <taxon>Eukaryota</taxon>
        <taxon>Metazoa</taxon>
        <taxon>Spiralia</taxon>
        <taxon>Lophotrochozoa</taxon>
        <taxon>Mollusca</taxon>
        <taxon>Bivalvia</taxon>
        <taxon>Autobranchia</taxon>
        <taxon>Heteroconchia</taxon>
        <taxon>Palaeoheterodonta</taxon>
        <taxon>Unionida</taxon>
        <taxon>Unionoidea</taxon>
        <taxon>Unionidae</taxon>
        <taxon>Unioninae</taxon>
        <taxon>Sinanodonta</taxon>
    </lineage>
</organism>
<dbReference type="InterPro" id="IPR000210">
    <property type="entry name" value="BTB/POZ_dom"/>
</dbReference>
<dbReference type="InterPro" id="IPR011705">
    <property type="entry name" value="BACK"/>
</dbReference>
<keyword evidence="1" id="KW-0880">Kelch repeat</keyword>
<evidence type="ECO:0000256" key="3">
    <source>
        <dbReference type="SAM" id="MobiDB-lite"/>
    </source>
</evidence>
<dbReference type="SMART" id="SM00612">
    <property type="entry name" value="Kelch"/>
    <property type="match status" value="3"/>
</dbReference>
<dbReference type="SMART" id="SM00225">
    <property type="entry name" value="BTB"/>
    <property type="match status" value="1"/>
</dbReference>
<dbReference type="InterPro" id="IPR015915">
    <property type="entry name" value="Kelch-typ_b-propeller"/>
</dbReference>
<dbReference type="EMBL" id="JBJQND010000005">
    <property type="protein sequence ID" value="KAL3877137.1"/>
    <property type="molecule type" value="Genomic_DNA"/>
</dbReference>